<comment type="caution">
    <text evidence="3">The sequence shown here is derived from an EMBL/GenBank/DDBJ whole genome shotgun (WGS) entry which is preliminary data.</text>
</comment>
<dbReference type="InterPro" id="IPR029058">
    <property type="entry name" value="AB_hydrolase_fold"/>
</dbReference>
<dbReference type="InterPro" id="IPR050266">
    <property type="entry name" value="AB_hydrolase_sf"/>
</dbReference>
<accession>A0ABT5Y463</accession>
<organism evidence="3 4">
    <name type="scientific">Flagellimonas yonaguniensis</name>
    <dbReference type="NCBI Taxonomy" id="3031325"/>
    <lineage>
        <taxon>Bacteria</taxon>
        <taxon>Pseudomonadati</taxon>
        <taxon>Bacteroidota</taxon>
        <taxon>Flavobacteriia</taxon>
        <taxon>Flavobacteriales</taxon>
        <taxon>Flavobacteriaceae</taxon>
        <taxon>Flagellimonas</taxon>
    </lineage>
</organism>
<reference evidence="3 4" key="1">
    <citation type="submission" date="2023-03" db="EMBL/GenBank/DDBJ databases">
        <title>Muricauda XX sp. nov. and Muricauda XXX sp. nov., two novel species isolated from Okinawa Trough.</title>
        <authorList>
            <person name="Cao W."/>
            <person name="Deng X."/>
        </authorList>
    </citation>
    <scope>NUCLEOTIDE SEQUENCE [LARGE SCALE GENOMIC DNA]</scope>
    <source>
        <strain evidence="3 4">334s03</strain>
    </source>
</reference>
<name>A0ABT5Y463_9FLAO</name>
<gene>
    <name evidence="3" type="ORF">PY092_18530</name>
</gene>
<keyword evidence="4" id="KW-1185">Reference proteome</keyword>
<dbReference type="PANTHER" id="PTHR43798">
    <property type="entry name" value="MONOACYLGLYCEROL LIPASE"/>
    <property type="match status" value="1"/>
</dbReference>
<dbReference type="SUPFAM" id="SSF53474">
    <property type="entry name" value="alpha/beta-Hydrolases"/>
    <property type="match status" value="1"/>
</dbReference>
<evidence type="ECO:0000313" key="3">
    <source>
        <dbReference type="EMBL" id="MDF0718165.1"/>
    </source>
</evidence>
<dbReference type="GO" id="GO:0016787">
    <property type="term" value="F:hydrolase activity"/>
    <property type="evidence" value="ECO:0007669"/>
    <property type="project" value="UniProtKB-KW"/>
</dbReference>
<dbReference type="PRINTS" id="PR00111">
    <property type="entry name" value="ABHYDROLASE"/>
</dbReference>
<dbReference type="PANTHER" id="PTHR43798:SF31">
    <property type="entry name" value="AB HYDROLASE SUPERFAMILY PROTEIN YCLE"/>
    <property type="match status" value="1"/>
</dbReference>
<protein>
    <submittedName>
        <fullName evidence="3">Alpha/beta hydrolase</fullName>
    </submittedName>
</protein>
<keyword evidence="1 3" id="KW-0378">Hydrolase</keyword>
<sequence length="283" mass="32612">MAKVSNRIIKNANSTYVNESGKNNKDAILFLHGSGPGASAWSNWQYIMPEFGEKFYCLAPDLLGFGKSHHPEEPPKGMRNWMRLWMDQLISLLDELNLEKVHIVGNSMGGAIALQLLMDFPDRFNRVVLMGPAGAPTKITPELDRTWGYYDDPSPELMANMISWFSYDQSIIGDQLEAISKMRHKATLDKNIRRSFEAMFPAPRQQHLDELVIPDGSLRNMDHPILIIHGQEDLLVNVETSYYLIKHLPNVQMHIFSHCSHWTQIEYKESFHYLLKGFFEENY</sequence>
<evidence type="ECO:0000256" key="1">
    <source>
        <dbReference type="ARBA" id="ARBA00022801"/>
    </source>
</evidence>
<dbReference type="EMBL" id="JARFVB010000020">
    <property type="protein sequence ID" value="MDF0718165.1"/>
    <property type="molecule type" value="Genomic_DNA"/>
</dbReference>
<dbReference type="Gene3D" id="3.40.50.1820">
    <property type="entry name" value="alpha/beta hydrolase"/>
    <property type="match status" value="1"/>
</dbReference>
<dbReference type="Proteomes" id="UP001221366">
    <property type="component" value="Unassembled WGS sequence"/>
</dbReference>
<dbReference type="Pfam" id="PF00561">
    <property type="entry name" value="Abhydrolase_1"/>
    <property type="match status" value="1"/>
</dbReference>
<proteinExistence type="predicted"/>
<evidence type="ECO:0000259" key="2">
    <source>
        <dbReference type="Pfam" id="PF00561"/>
    </source>
</evidence>
<feature type="domain" description="AB hydrolase-1" evidence="2">
    <location>
        <begin position="27"/>
        <end position="266"/>
    </location>
</feature>
<dbReference type="InterPro" id="IPR000073">
    <property type="entry name" value="AB_hydrolase_1"/>
</dbReference>
<dbReference type="RefSeq" id="WP_275617241.1">
    <property type="nucleotide sequence ID" value="NZ_JARFVB010000020.1"/>
</dbReference>
<evidence type="ECO:0000313" key="4">
    <source>
        <dbReference type="Proteomes" id="UP001221366"/>
    </source>
</evidence>